<dbReference type="SUPFAM" id="SSF52402">
    <property type="entry name" value="Adenine nucleotide alpha hydrolases-like"/>
    <property type="match status" value="2"/>
</dbReference>
<proteinExistence type="inferred from homology"/>
<gene>
    <name evidence="4" type="ORF">SAMN05661044_00546</name>
</gene>
<dbReference type="EMBL" id="FOAF01000001">
    <property type="protein sequence ID" value="SEK56008.1"/>
    <property type="molecule type" value="Genomic_DNA"/>
</dbReference>
<reference evidence="5" key="1">
    <citation type="submission" date="2016-10" db="EMBL/GenBank/DDBJ databases">
        <authorList>
            <person name="Varghese N."/>
            <person name="Submissions S."/>
        </authorList>
    </citation>
    <scope>NUCLEOTIDE SEQUENCE [LARGE SCALE GENOMIC DNA]</scope>
    <source>
        <strain evidence="5">DSM 18733</strain>
    </source>
</reference>
<dbReference type="RefSeq" id="WP_093317952.1">
    <property type="nucleotide sequence ID" value="NZ_FOAF01000001.1"/>
</dbReference>
<accession>A0A1H7I0T8</accession>
<dbReference type="InterPro" id="IPR006016">
    <property type="entry name" value="UspA"/>
</dbReference>
<dbReference type="Proteomes" id="UP000199421">
    <property type="component" value="Unassembled WGS sequence"/>
</dbReference>
<feature type="domain" description="UspA" evidence="3">
    <location>
        <begin position="1"/>
        <end position="142"/>
    </location>
</feature>
<dbReference type="AlphaFoldDB" id="A0A1H7I0T8"/>
<dbReference type="OrthoDB" id="9788959at2"/>
<evidence type="ECO:0000256" key="2">
    <source>
        <dbReference type="SAM" id="Coils"/>
    </source>
</evidence>
<keyword evidence="5" id="KW-1185">Reference proteome</keyword>
<evidence type="ECO:0000313" key="5">
    <source>
        <dbReference type="Proteomes" id="UP000199421"/>
    </source>
</evidence>
<keyword evidence="2" id="KW-0175">Coiled coil</keyword>
<organism evidence="4 5">
    <name type="scientific">Olivibacter domesticus</name>
    <name type="common">Pseudosphingobacterium domesticum</name>
    <dbReference type="NCBI Taxonomy" id="407022"/>
    <lineage>
        <taxon>Bacteria</taxon>
        <taxon>Pseudomonadati</taxon>
        <taxon>Bacteroidota</taxon>
        <taxon>Sphingobacteriia</taxon>
        <taxon>Sphingobacteriales</taxon>
        <taxon>Sphingobacteriaceae</taxon>
        <taxon>Olivibacter</taxon>
    </lineage>
</organism>
<dbReference type="PANTHER" id="PTHR46268:SF6">
    <property type="entry name" value="UNIVERSAL STRESS PROTEIN UP12"/>
    <property type="match status" value="1"/>
</dbReference>
<dbReference type="STRING" id="407022.SAMN05661044_00546"/>
<protein>
    <submittedName>
        <fullName evidence="4">Nucleotide-binding universal stress protein, UspA family</fullName>
    </submittedName>
</protein>
<feature type="coiled-coil region" evidence="2">
    <location>
        <begin position="52"/>
        <end position="79"/>
    </location>
</feature>
<name>A0A1H7I0T8_OLID1</name>
<dbReference type="Pfam" id="PF00582">
    <property type="entry name" value="Usp"/>
    <property type="match status" value="1"/>
</dbReference>
<sequence length="278" mass="31391">MKTLLVLTDFSQAATHAAKYAALFAKQLNAERILLFNKLQVITTIPSSPLVLTKTLTAKDEALNNLKQLANELKFLKATNTELMYMAKEGHLDDLTNELIGKYQVDFVVMGLTGKSKLEQTLIGSNTLQVAKTVSKPLLIVPELSKLTPISKIATVLDLLDLKQANVVNNVLKTLLDEKDIELHVMSQEHDNIPPDSLHNHNFQAVKEKLSIYKPSYYTISGIDFVFEVLSFTKEHRISLLVHIEKKRNFFENLFMTDVTEKIAYISHIPLLLVKQPH</sequence>
<evidence type="ECO:0000256" key="1">
    <source>
        <dbReference type="ARBA" id="ARBA00008791"/>
    </source>
</evidence>
<dbReference type="CDD" id="cd00293">
    <property type="entry name" value="USP-like"/>
    <property type="match status" value="1"/>
</dbReference>
<dbReference type="InterPro" id="IPR006015">
    <property type="entry name" value="Universal_stress_UspA"/>
</dbReference>
<comment type="similarity">
    <text evidence="1">Belongs to the universal stress protein A family.</text>
</comment>
<dbReference type="PANTHER" id="PTHR46268">
    <property type="entry name" value="STRESS RESPONSE PROTEIN NHAX"/>
    <property type="match status" value="1"/>
</dbReference>
<evidence type="ECO:0000313" key="4">
    <source>
        <dbReference type="EMBL" id="SEK56008.1"/>
    </source>
</evidence>
<evidence type="ECO:0000259" key="3">
    <source>
        <dbReference type="Pfam" id="PF00582"/>
    </source>
</evidence>
<dbReference type="Gene3D" id="3.40.50.12370">
    <property type="match status" value="1"/>
</dbReference>
<dbReference type="PRINTS" id="PR01438">
    <property type="entry name" value="UNVRSLSTRESS"/>
</dbReference>